<dbReference type="EMBL" id="DRNF01000137">
    <property type="protein sequence ID" value="HHJ80421.1"/>
    <property type="molecule type" value="Genomic_DNA"/>
</dbReference>
<evidence type="ECO:0000256" key="4">
    <source>
        <dbReference type="ARBA" id="ARBA00023014"/>
    </source>
</evidence>
<dbReference type="InterPro" id="IPR011257">
    <property type="entry name" value="DNA_glycosylase"/>
</dbReference>
<name>A0A832N654_9GAMM</name>
<evidence type="ECO:0000256" key="3">
    <source>
        <dbReference type="ARBA" id="ARBA00023004"/>
    </source>
</evidence>
<dbReference type="PANTHER" id="PTHR10359">
    <property type="entry name" value="A/G-SPECIFIC ADENINE GLYCOSYLASE/ENDONUCLEASE III"/>
    <property type="match status" value="1"/>
</dbReference>
<dbReference type="SUPFAM" id="SSF48150">
    <property type="entry name" value="DNA-glycosylase"/>
    <property type="match status" value="1"/>
</dbReference>
<organism evidence="6">
    <name type="scientific">Candidatus Tenderia electrophaga</name>
    <dbReference type="NCBI Taxonomy" id="1748243"/>
    <lineage>
        <taxon>Bacteria</taxon>
        <taxon>Pseudomonadati</taxon>
        <taxon>Pseudomonadota</taxon>
        <taxon>Gammaproteobacteria</taxon>
        <taxon>Candidatus Tenderiales</taxon>
        <taxon>Candidatus Tenderiaceae</taxon>
        <taxon>Candidatus Tenderia</taxon>
    </lineage>
</organism>
<feature type="non-terminal residue" evidence="6">
    <location>
        <position position="125"/>
    </location>
</feature>
<accession>A0A832N654</accession>
<evidence type="ECO:0000256" key="1">
    <source>
        <dbReference type="ARBA" id="ARBA00022485"/>
    </source>
</evidence>
<keyword evidence="6" id="KW-0255">Endonuclease</keyword>
<evidence type="ECO:0000313" key="6">
    <source>
        <dbReference type="EMBL" id="HHJ80421.1"/>
    </source>
</evidence>
<dbReference type="Pfam" id="PF00730">
    <property type="entry name" value="HhH-GPD"/>
    <property type="match status" value="1"/>
</dbReference>
<keyword evidence="3" id="KW-0408">Iron</keyword>
<feature type="domain" description="HhH-GPD" evidence="5">
    <location>
        <begin position="30"/>
        <end position="118"/>
    </location>
</feature>
<keyword evidence="4" id="KW-0411">Iron-sulfur</keyword>
<dbReference type="PANTHER" id="PTHR10359:SF19">
    <property type="entry name" value="DNA REPAIR GLYCOSYLASE MJ1434-RELATED"/>
    <property type="match status" value="1"/>
</dbReference>
<evidence type="ECO:0000256" key="2">
    <source>
        <dbReference type="ARBA" id="ARBA00022723"/>
    </source>
</evidence>
<dbReference type="AlphaFoldDB" id="A0A832N654"/>
<evidence type="ECO:0000259" key="5">
    <source>
        <dbReference type="Pfam" id="PF00730"/>
    </source>
</evidence>
<dbReference type="CDD" id="cd00056">
    <property type="entry name" value="ENDO3c"/>
    <property type="match status" value="1"/>
</dbReference>
<dbReference type="GO" id="GO:0006284">
    <property type="term" value="P:base-excision repair"/>
    <property type="evidence" value="ECO:0007669"/>
    <property type="project" value="InterPro"/>
</dbReference>
<dbReference type="Proteomes" id="UP000885832">
    <property type="component" value="Unassembled WGS sequence"/>
</dbReference>
<keyword evidence="2" id="KW-0479">Metal-binding</keyword>
<dbReference type="Gene3D" id="1.10.340.30">
    <property type="entry name" value="Hypothetical protein, domain 2"/>
    <property type="match status" value="1"/>
</dbReference>
<comment type="caution">
    <text evidence="6">The sequence shown here is derived from an EMBL/GenBank/DDBJ whole genome shotgun (WGS) entry which is preliminary data.</text>
</comment>
<proteinExistence type="predicted"/>
<gene>
    <name evidence="6" type="ORF">ENJ65_02180</name>
</gene>
<sequence length="125" mass="13673">MTFLSVYKTLFKHYGPQHWWPGETAFEVMVGAVLTQNTAWTNVEKAIANLKQAGVLTAKKLLAMPTAELGALIRPAGYFNVKAKRLHNFCRWLLAQGGEAALNDFDDVALRNGLLSVNGVGPETA</sequence>
<reference evidence="6" key="1">
    <citation type="journal article" date="2020" name="mSystems">
        <title>Genome- and Community-Level Interaction Insights into Carbon Utilization and Element Cycling Functions of Hydrothermarchaeota in Hydrothermal Sediment.</title>
        <authorList>
            <person name="Zhou Z."/>
            <person name="Liu Y."/>
            <person name="Xu W."/>
            <person name="Pan J."/>
            <person name="Luo Z.H."/>
            <person name="Li M."/>
        </authorList>
    </citation>
    <scope>NUCLEOTIDE SEQUENCE [LARGE SCALE GENOMIC DNA]</scope>
    <source>
        <strain evidence="6">HyVt-505</strain>
    </source>
</reference>
<keyword evidence="6" id="KW-0540">Nuclease</keyword>
<keyword evidence="6" id="KW-0378">Hydrolase</keyword>
<dbReference type="InterPro" id="IPR003265">
    <property type="entry name" value="HhH-GPD_domain"/>
</dbReference>
<dbReference type="GO" id="GO:0046872">
    <property type="term" value="F:metal ion binding"/>
    <property type="evidence" value="ECO:0007669"/>
    <property type="project" value="UniProtKB-KW"/>
</dbReference>
<dbReference type="GO" id="GO:0004519">
    <property type="term" value="F:endonuclease activity"/>
    <property type="evidence" value="ECO:0007669"/>
    <property type="project" value="UniProtKB-KW"/>
</dbReference>
<dbReference type="GO" id="GO:0051539">
    <property type="term" value="F:4 iron, 4 sulfur cluster binding"/>
    <property type="evidence" value="ECO:0007669"/>
    <property type="project" value="UniProtKB-KW"/>
</dbReference>
<protein>
    <submittedName>
        <fullName evidence="6">Endonuclease</fullName>
    </submittedName>
</protein>
<keyword evidence="1" id="KW-0004">4Fe-4S</keyword>